<dbReference type="EMBL" id="CP007055">
    <property type="protein sequence ID" value="AHF99057.1"/>
    <property type="molecule type" value="Genomic_DNA"/>
</dbReference>
<dbReference type="Proteomes" id="UP000019024">
    <property type="component" value="Chromosome"/>
</dbReference>
<reference evidence="2 4" key="1">
    <citation type="submission" date="2014-01" db="EMBL/GenBank/DDBJ databases">
        <authorList>
            <consortium name="DOE Joint Genome Institute"/>
            <person name="Anderson I."/>
            <person name="Huntemann M."/>
            <person name="Han J."/>
            <person name="Chen A."/>
            <person name="Kyrpides N."/>
            <person name="Mavromatis K."/>
            <person name="Markowitz V."/>
            <person name="Palaniappan K."/>
            <person name="Ivanova N."/>
            <person name="Schaumberg A."/>
            <person name="Pati A."/>
            <person name="Liolios K."/>
            <person name="Nordberg H.P."/>
            <person name="Cantor M.N."/>
            <person name="Hua S.X."/>
            <person name="Woyke T."/>
        </authorList>
    </citation>
    <scope>NUCLEOTIDE SEQUENCE [LARGE SCALE GENOMIC DNA]</scope>
    <source>
        <strain evidence="2 4">XH-48</strain>
    </source>
</reference>
<dbReference type="AlphaFoldDB" id="W0JPY2"/>
<sequence length="69" mass="8115">MEAVELISSLGFPIAAFLLLFRQYQEERDDRREERQKWLESIQEHTAVLRSLRHDIQDVATDGGQDNNE</sequence>
<evidence type="ECO:0000256" key="1">
    <source>
        <dbReference type="SAM" id="Phobius"/>
    </source>
</evidence>
<keyword evidence="1" id="KW-1133">Transmembrane helix</keyword>
<evidence type="ECO:0000313" key="3">
    <source>
        <dbReference type="EMBL" id="AHF99070.1"/>
    </source>
</evidence>
<dbReference type="KEGG" id="hlr:HALLA_09430"/>
<dbReference type="EMBL" id="CP007055">
    <property type="protein sequence ID" value="AHF99070.1"/>
    <property type="molecule type" value="Genomic_DNA"/>
</dbReference>
<keyword evidence="1" id="KW-0472">Membrane</keyword>
<accession>W0JPY2</accession>
<dbReference type="GeneID" id="25144719"/>
<dbReference type="HOGENOM" id="CLU_2765929_0_0_2"/>
<evidence type="ECO:0000313" key="4">
    <source>
        <dbReference type="Proteomes" id="UP000019024"/>
    </source>
</evidence>
<evidence type="ECO:0000313" key="2">
    <source>
        <dbReference type="EMBL" id="AHF99057.1"/>
    </source>
</evidence>
<keyword evidence="4" id="KW-1185">Reference proteome</keyword>
<dbReference type="eggNOG" id="ENOG502N5G9">
    <property type="taxonomic scope" value="Archaea"/>
</dbReference>
<dbReference type="KEGG" id="hlr:HALLA_09595"/>
<keyword evidence="1" id="KW-0812">Transmembrane</keyword>
<protein>
    <submittedName>
        <fullName evidence="2">Uncharacterized protein</fullName>
    </submittedName>
</protein>
<dbReference type="OrthoDB" id="176815at2157"/>
<dbReference type="STRING" id="797299.HALLA_09430"/>
<name>W0JPY2_9EURY</name>
<feature type="transmembrane region" description="Helical" evidence="1">
    <location>
        <begin position="6"/>
        <end position="24"/>
    </location>
</feature>
<dbReference type="RefSeq" id="WP_049952262.1">
    <property type="nucleotide sequence ID" value="NZ_CP007055.1"/>
</dbReference>
<organism evidence="2 4">
    <name type="scientific">Halostagnicola larsenii XH-48</name>
    <dbReference type="NCBI Taxonomy" id="797299"/>
    <lineage>
        <taxon>Archaea</taxon>
        <taxon>Methanobacteriati</taxon>
        <taxon>Methanobacteriota</taxon>
        <taxon>Stenosarchaea group</taxon>
        <taxon>Halobacteria</taxon>
        <taxon>Halobacteriales</taxon>
        <taxon>Natrialbaceae</taxon>
        <taxon>Halostagnicola</taxon>
    </lineage>
</organism>
<proteinExistence type="predicted"/>
<gene>
    <name evidence="2" type="ORF">HALLA_09430</name>
    <name evidence="3" type="ORF">HALLA_09595</name>
</gene>